<evidence type="ECO:0000256" key="2">
    <source>
        <dbReference type="ARBA" id="ARBA00022737"/>
    </source>
</evidence>
<comment type="caution">
    <text evidence="5">The sequence shown here is derived from an EMBL/GenBank/DDBJ whole genome shotgun (WGS) entry which is preliminary data.</text>
</comment>
<sequence length="877" mass="93931">MISMFVGLAALTITVASLLRVEPSEPLRPNALADDLAATVQAQWLEETKVRKLRDPGVLPLSWAATERDVSDDYELITGQQVGRVVKLRLEGRLEGEFDTVTRRLAIDYRAIRSGRLLVLGEPGSGKTVLAVLLTLGLLDSEVRADGGPVPVLLTASSWDPVADSMDAWIVHSLATSYYNGRREIPQLLYDRGLLLPILDGLDEIPESARRSAVRSINQAVGQDRAVVVTCRSAEYQDVIDGGGQPLRRAPVIEVAPVTSTEIIAYLEAVDWPDGTDWRPVYDHLRAEPDSPLAMALSTPLMVSMARRVYQRLGGSPAELLDPVRFDSRHAVEDYLLDRVIDAAYAPDKLPSGQIVPGSVSKWPAAKARGWLMFLARYLHQHRERDLAWWLLSRRLLSPWAAPLIGLGIGAILMVAAFLWTLFLDTDDFVELIGAPRTLENGKGDARPNLFGGLAIGAWAGTGFAVLATMTWSAGADRAPGRLSLTVRGSMDRLLRGFTTGLAVTAIVVVPVLAGVAISISAQGWVVADVQGYWALVLVGAALAVTVGLAMAVHNWLHAPPRRSAQASPLRFIRQDRRSSLVGALAAGMVMGVGVLPALIAGRVVAAMTQRAVTRWPRDGWFQGVDSVGHTIAVEVAAITGGQSLPLLLGWAVLLPGTVFALLILLTRAWPRFLLARLALAGRGLLPWRLMAFLADAREQELLRQSGGMYQFRHIRLQEWLATQKSGSPSTPNVNLPQALKRRGVVLAAIVAALIVVTRSTIGNLPDDLSQAALIGHIGSVDVVAVGEVDGKTVAVTGGDDRTVRVWDLSTGSPVGKPLVGHTSGVYAVAVGELNGMTVAVTGGDDRTVRVWDLSTGSPVGKPLVGHTSGVYAVAVG</sequence>
<keyword evidence="6" id="KW-1185">Reference proteome</keyword>
<dbReference type="AlphaFoldDB" id="A0A2W2ET16"/>
<name>A0A2W2ET16_9ACTN</name>
<dbReference type="EMBL" id="POUD01000080">
    <property type="protein sequence ID" value="PZG16680.1"/>
    <property type="molecule type" value="Genomic_DNA"/>
</dbReference>
<feature type="non-terminal residue" evidence="5">
    <location>
        <position position="877"/>
    </location>
</feature>
<proteinExistence type="predicted"/>
<feature type="transmembrane region" description="Helical" evidence="4">
    <location>
        <begin position="578"/>
        <end position="600"/>
    </location>
</feature>
<dbReference type="InterPro" id="IPR019775">
    <property type="entry name" value="WD40_repeat_CS"/>
</dbReference>
<dbReference type="PANTHER" id="PTHR22847">
    <property type="entry name" value="WD40 REPEAT PROTEIN"/>
    <property type="match status" value="1"/>
</dbReference>
<keyword evidence="1 3" id="KW-0853">WD repeat</keyword>
<dbReference type="InterPro" id="IPR027417">
    <property type="entry name" value="P-loop_NTPase"/>
</dbReference>
<keyword evidence="4" id="KW-0472">Membrane</keyword>
<accession>A0A2W2ET16</accession>
<evidence type="ECO:0000256" key="3">
    <source>
        <dbReference type="PROSITE-ProRule" id="PRU00221"/>
    </source>
</evidence>
<dbReference type="Proteomes" id="UP000249304">
    <property type="component" value="Unassembled WGS sequence"/>
</dbReference>
<dbReference type="PROSITE" id="PS00678">
    <property type="entry name" value="WD_REPEATS_1"/>
    <property type="match status" value="2"/>
</dbReference>
<feature type="transmembrane region" description="Helical" evidence="4">
    <location>
        <begin position="494"/>
        <end position="520"/>
    </location>
</feature>
<evidence type="ECO:0000313" key="5">
    <source>
        <dbReference type="EMBL" id="PZG16680.1"/>
    </source>
</evidence>
<feature type="transmembrane region" description="Helical" evidence="4">
    <location>
        <begin position="450"/>
        <end position="473"/>
    </location>
</feature>
<dbReference type="Gene3D" id="3.40.50.300">
    <property type="entry name" value="P-loop containing nucleotide triphosphate hydrolases"/>
    <property type="match status" value="1"/>
</dbReference>
<dbReference type="SUPFAM" id="SSF50978">
    <property type="entry name" value="WD40 repeat-like"/>
    <property type="match status" value="1"/>
</dbReference>
<protein>
    <submittedName>
        <fullName evidence="5">Uncharacterized protein</fullName>
    </submittedName>
</protein>
<feature type="transmembrane region" description="Helical" evidence="4">
    <location>
        <begin position="532"/>
        <end position="557"/>
    </location>
</feature>
<feature type="transmembrane region" description="Helical" evidence="4">
    <location>
        <begin position="400"/>
        <end position="423"/>
    </location>
</feature>
<dbReference type="InterPro" id="IPR001680">
    <property type="entry name" value="WD40_rpt"/>
</dbReference>
<dbReference type="PANTHER" id="PTHR22847:SF637">
    <property type="entry name" value="WD REPEAT DOMAIN 5B"/>
    <property type="match status" value="1"/>
</dbReference>
<dbReference type="SUPFAM" id="SSF52540">
    <property type="entry name" value="P-loop containing nucleoside triphosphate hydrolases"/>
    <property type="match status" value="1"/>
</dbReference>
<evidence type="ECO:0000256" key="4">
    <source>
        <dbReference type="SAM" id="Phobius"/>
    </source>
</evidence>
<dbReference type="InterPro" id="IPR036322">
    <property type="entry name" value="WD40_repeat_dom_sf"/>
</dbReference>
<keyword evidence="4" id="KW-0812">Transmembrane</keyword>
<evidence type="ECO:0000256" key="1">
    <source>
        <dbReference type="ARBA" id="ARBA00022574"/>
    </source>
</evidence>
<feature type="transmembrane region" description="Helical" evidence="4">
    <location>
        <begin position="648"/>
        <end position="667"/>
    </location>
</feature>
<reference evidence="5 6" key="1">
    <citation type="submission" date="2018-01" db="EMBL/GenBank/DDBJ databases">
        <title>Draft genome sequence of Nonomuraea sp. KC333.</title>
        <authorList>
            <person name="Sahin N."/>
            <person name="Saygin H."/>
            <person name="Ay H."/>
        </authorList>
    </citation>
    <scope>NUCLEOTIDE SEQUENCE [LARGE SCALE GENOMIC DNA]</scope>
    <source>
        <strain evidence="5 6">KC333</strain>
    </source>
</reference>
<evidence type="ECO:0000313" key="6">
    <source>
        <dbReference type="Proteomes" id="UP000249304"/>
    </source>
</evidence>
<organism evidence="5 6">
    <name type="scientific">Nonomuraea aridisoli</name>
    <dbReference type="NCBI Taxonomy" id="2070368"/>
    <lineage>
        <taxon>Bacteria</taxon>
        <taxon>Bacillati</taxon>
        <taxon>Actinomycetota</taxon>
        <taxon>Actinomycetes</taxon>
        <taxon>Streptosporangiales</taxon>
        <taxon>Streptosporangiaceae</taxon>
        <taxon>Nonomuraea</taxon>
    </lineage>
</organism>
<feature type="repeat" description="WD" evidence="3">
    <location>
        <begin position="774"/>
        <end position="817"/>
    </location>
</feature>
<dbReference type="PROSITE" id="PS50294">
    <property type="entry name" value="WD_REPEATS_REGION"/>
    <property type="match status" value="2"/>
</dbReference>
<dbReference type="Gene3D" id="2.130.10.10">
    <property type="entry name" value="YVTN repeat-like/Quinoprotein amine dehydrogenase"/>
    <property type="match status" value="1"/>
</dbReference>
<keyword evidence="4" id="KW-1133">Transmembrane helix</keyword>
<dbReference type="SMART" id="SM00320">
    <property type="entry name" value="WD40"/>
    <property type="match status" value="2"/>
</dbReference>
<dbReference type="Pfam" id="PF00400">
    <property type="entry name" value="WD40"/>
    <property type="match status" value="2"/>
</dbReference>
<dbReference type="PROSITE" id="PS50082">
    <property type="entry name" value="WD_REPEATS_2"/>
    <property type="match status" value="2"/>
</dbReference>
<gene>
    <name evidence="5" type="ORF">C1J01_20175</name>
</gene>
<keyword evidence="2" id="KW-0677">Repeat</keyword>
<dbReference type="InterPro" id="IPR015943">
    <property type="entry name" value="WD40/YVTN_repeat-like_dom_sf"/>
</dbReference>
<feature type="repeat" description="WD" evidence="3">
    <location>
        <begin position="819"/>
        <end position="862"/>
    </location>
</feature>